<accession>A0A316A7M4</accession>
<sequence>MAGLIGAEEFGDDGVHVERHRDGSIRARGPVLDGKPEGYWEWFRLDGTKLRSGHFTDGEPVGEWATYDRQGRLYKVTHR</sequence>
<comment type="caution">
    <text evidence="1">The sequence shown here is derived from an EMBL/GenBank/DDBJ whole genome shotgun (WGS) entry which is preliminary data.</text>
</comment>
<evidence type="ECO:0008006" key="3">
    <source>
        <dbReference type="Google" id="ProtNLM"/>
    </source>
</evidence>
<dbReference type="RefSeq" id="WP_211319452.1">
    <property type="nucleotide sequence ID" value="NZ_QGDQ01000012.1"/>
</dbReference>
<evidence type="ECO:0000313" key="2">
    <source>
        <dbReference type="Proteomes" id="UP000245469"/>
    </source>
</evidence>
<gene>
    <name evidence="1" type="ORF">BXY45_11219</name>
</gene>
<dbReference type="AlphaFoldDB" id="A0A316A7M4"/>
<dbReference type="EMBL" id="QGDQ01000012">
    <property type="protein sequence ID" value="PWJ53449.1"/>
    <property type="molecule type" value="Genomic_DNA"/>
</dbReference>
<protein>
    <recommendedName>
        <fullName evidence="3">MORN repeat protein</fullName>
    </recommendedName>
</protein>
<dbReference type="Proteomes" id="UP000245469">
    <property type="component" value="Unassembled WGS sequence"/>
</dbReference>
<evidence type="ECO:0000313" key="1">
    <source>
        <dbReference type="EMBL" id="PWJ53449.1"/>
    </source>
</evidence>
<organism evidence="1 2">
    <name type="scientific">Quadrisphaera granulorum</name>
    <dbReference type="NCBI Taxonomy" id="317664"/>
    <lineage>
        <taxon>Bacteria</taxon>
        <taxon>Bacillati</taxon>
        <taxon>Actinomycetota</taxon>
        <taxon>Actinomycetes</taxon>
        <taxon>Kineosporiales</taxon>
        <taxon>Kineosporiaceae</taxon>
        <taxon>Quadrisphaera</taxon>
    </lineage>
</organism>
<proteinExistence type="predicted"/>
<dbReference type="SUPFAM" id="SSF82185">
    <property type="entry name" value="Histone H3 K4-specific methyltransferase SET7/9 N-terminal domain"/>
    <property type="match status" value="1"/>
</dbReference>
<reference evidence="1 2" key="1">
    <citation type="submission" date="2018-03" db="EMBL/GenBank/DDBJ databases">
        <title>Genomic Encyclopedia of Archaeal and Bacterial Type Strains, Phase II (KMG-II): from individual species to whole genera.</title>
        <authorList>
            <person name="Goeker M."/>
        </authorList>
    </citation>
    <scope>NUCLEOTIDE SEQUENCE [LARGE SCALE GENOMIC DNA]</scope>
    <source>
        <strain evidence="1 2">DSM 44889</strain>
    </source>
</reference>
<keyword evidence="2" id="KW-1185">Reference proteome</keyword>
<name>A0A316A7M4_9ACTN</name>
<dbReference type="Gene3D" id="2.20.110.10">
    <property type="entry name" value="Histone H3 K4-specific methyltransferase SET7/9 N-terminal domain"/>
    <property type="match status" value="1"/>
</dbReference>